<protein>
    <recommendedName>
        <fullName evidence="4">Small CPxCG-related zinc finger protein</fullName>
    </recommendedName>
</protein>
<gene>
    <name evidence="2" type="ORF">SAMN05216285_2734</name>
</gene>
<reference evidence="3" key="1">
    <citation type="submission" date="2016-10" db="EMBL/GenBank/DDBJ databases">
        <authorList>
            <person name="Varghese N."/>
        </authorList>
    </citation>
    <scope>NUCLEOTIDE SEQUENCE [LARGE SCALE GENOMIC DNA]</scope>
    <source>
        <strain evidence="3">CGMCC 1.12284</strain>
    </source>
</reference>
<name>A0A1I0PMH7_9EURY</name>
<proteinExistence type="predicted"/>
<evidence type="ECO:0008006" key="4">
    <source>
        <dbReference type="Google" id="ProtNLM"/>
    </source>
</evidence>
<keyword evidence="3" id="KW-1185">Reference proteome</keyword>
<dbReference type="RefSeq" id="WP_173424938.1">
    <property type="nucleotide sequence ID" value="NZ_FOIS01000003.1"/>
</dbReference>
<dbReference type="OrthoDB" id="193769at2157"/>
<dbReference type="Proteomes" id="UP000183275">
    <property type="component" value="Unassembled WGS sequence"/>
</dbReference>
<accession>A0A1I0PMH7</accession>
<evidence type="ECO:0000313" key="2">
    <source>
        <dbReference type="EMBL" id="SEW15627.1"/>
    </source>
</evidence>
<dbReference type="EMBL" id="FOIS01000003">
    <property type="protein sequence ID" value="SEW15627.1"/>
    <property type="molecule type" value="Genomic_DNA"/>
</dbReference>
<sequence>MSDNRERRDGESTAQPACPACGRPVTIVTVVGPTEGVAAPCGCRVPPGALADSDCE</sequence>
<feature type="compositionally biased region" description="Basic and acidic residues" evidence="1">
    <location>
        <begin position="1"/>
        <end position="11"/>
    </location>
</feature>
<evidence type="ECO:0000256" key="1">
    <source>
        <dbReference type="SAM" id="MobiDB-lite"/>
    </source>
</evidence>
<evidence type="ECO:0000313" key="3">
    <source>
        <dbReference type="Proteomes" id="UP000183275"/>
    </source>
</evidence>
<dbReference type="AlphaFoldDB" id="A0A1I0PMH7"/>
<feature type="region of interest" description="Disordered" evidence="1">
    <location>
        <begin position="1"/>
        <end position="20"/>
    </location>
</feature>
<organism evidence="2 3">
    <name type="scientific">Natrinema salifodinae</name>
    <dbReference type="NCBI Taxonomy" id="1202768"/>
    <lineage>
        <taxon>Archaea</taxon>
        <taxon>Methanobacteriati</taxon>
        <taxon>Methanobacteriota</taxon>
        <taxon>Stenosarchaea group</taxon>
        <taxon>Halobacteria</taxon>
        <taxon>Halobacteriales</taxon>
        <taxon>Natrialbaceae</taxon>
        <taxon>Natrinema</taxon>
    </lineage>
</organism>